<evidence type="ECO:0000313" key="4">
    <source>
        <dbReference type="Proteomes" id="UP000245216"/>
    </source>
</evidence>
<accession>A0A0S2JMF8</accession>
<keyword evidence="1" id="KW-0472">Membrane</keyword>
<protein>
    <submittedName>
        <fullName evidence="2">Cbb3-type cytochrome oxidase assembly protein CcoS</fullName>
    </submittedName>
</protein>
<dbReference type="PANTHER" id="PTHR41532:SF1">
    <property type="entry name" value="FIXS PROTEIN"/>
    <property type="match status" value="1"/>
</dbReference>
<keyword evidence="1" id="KW-1133">Transmembrane helix</keyword>
<dbReference type="GeneID" id="29369678"/>
<evidence type="ECO:0000256" key="1">
    <source>
        <dbReference type="SAM" id="Phobius"/>
    </source>
</evidence>
<reference evidence="3 5" key="3">
    <citation type="submission" date="2022-05" db="EMBL/GenBank/DDBJ databases">
        <title>Complete sequence of strain NY11312.</title>
        <authorList>
            <person name="Zhou D."/>
        </authorList>
    </citation>
    <scope>NUCLEOTIDE SEQUENCE [LARGE SCALE GENOMIC DNA]</scope>
    <source>
        <strain evidence="3 5">NY11312</strain>
    </source>
</reference>
<reference evidence="2 4" key="2">
    <citation type="submission" date="2018-05" db="EMBL/GenBank/DDBJ databases">
        <authorList>
            <person name="Lanie J.A."/>
            <person name="Ng W.-L."/>
            <person name="Kazmierczak K.M."/>
            <person name="Andrzejewski T.M."/>
            <person name="Davidsen T.M."/>
            <person name="Wayne K.J."/>
            <person name="Tettelin H."/>
            <person name="Glass J.I."/>
            <person name="Rusch D."/>
            <person name="Podicherti R."/>
            <person name="Tsui H.-C.T."/>
            <person name="Winkler M.E."/>
        </authorList>
    </citation>
    <scope>NUCLEOTIDE SEQUENCE [LARGE SCALE GENOMIC DNA]</scope>
    <source>
        <strain evidence="2 4">YBY</strain>
    </source>
</reference>
<proteinExistence type="predicted"/>
<accession>A0A0M7E2H8</accession>
<name>A0A0M7E2H8_ALCFA</name>
<dbReference type="NCBIfam" id="TIGR00847">
    <property type="entry name" value="ccoS"/>
    <property type="match status" value="1"/>
</dbReference>
<dbReference type="Pfam" id="PF03597">
    <property type="entry name" value="FixS"/>
    <property type="match status" value="1"/>
</dbReference>
<keyword evidence="5" id="KW-1185">Reference proteome</keyword>
<organism evidence="2 4">
    <name type="scientific">Alcaligenes faecalis</name>
    <dbReference type="NCBI Taxonomy" id="511"/>
    <lineage>
        <taxon>Bacteria</taxon>
        <taxon>Pseudomonadati</taxon>
        <taxon>Pseudomonadota</taxon>
        <taxon>Betaproteobacteria</taxon>
        <taxon>Burkholderiales</taxon>
        <taxon>Alcaligenaceae</taxon>
        <taxon>Alcaligenes</taxon>
    </lineage>
</organism>
<evidence type="ECO:0000313" key="5">
    <source>
        <dbReference type="Proteomes" id="UP001211866"/>
    </source>
</evidence>
<dbReference type="OrthoDB" id="9802763at2"/>
<evidence type="ECO:0000313" key="3">
    <source>
        <dbReference type="EMBL" id="WBM36780.1"/>
    </source>
</evidence>
<evidence type="ECO:0000313" key="2">
    <source>
        <dbReference type="EMBL" id="PWE15699.1"/>
    </source>
</evidence>
<reference evidence="2 4" key="1">
    <citation type="submission" date="2018-05" db="EMBL/GenBank/DDBJ databases">
        <title>Genome Sequence of an Efficient Indole-Degrading Bacterium, Alcaligenes sp.YBY.</title>
        <authorList>
            <person name="Yang B."/>
        </authorList>
    </citation>
    <scope>NUCLEOTIDE SEQUENCE [LARGE SCALE GENOMIC DNA]</scope>
    <source>
        <strain evidence="2 4">YBY</strain>
    </source>
</reference>
<dbReference type="RefSeq" id="WP_042481642.1">
    <property type="nucleotide sequence ID" value="NZ_CAXOJJ010000003.1"/>
</dbReference>
<dbReference type="EMBL" id="QEXO01000001">
    <property type="protein sequence ID" value="PWE15699.1"/>
    <property type="molecule type" value="Genomic_DNA"/>
</dbReference>
<dbReference type="PANTHER" id="PTHR41532">
    <property type="entry name" value="FIXS PROTEIN"/>
    <property type="match status" value="1"/>
</dbReference>
<sequence>MFGSLLVLIPISIFLVIVIGVSFWWAIFAGQFEDTGNAADSILLDDDSTVGLSGAKRPPDS</sequence>
<dbReference type="Proteomes" id="UP001211866">
    <property type="component" value="Chromosome"/>
</dbReference>
<dbReference type="STRING" id="511.UZ73_02180"/>
<feature type="transmembrane region" description="Helical" evidence="1">
    <location>
        <begin position="6"/>
        <end position="27"/>
    </location>
</feature>
<dbReference type="InterPro" id="IPR004714">
    <property type="entry name" value="Cyt_oxidase_maturation_cbb3"/>
</dbReference>
<gene>
    <name evidence="2" type="primary">ccoS</name>
    <name evidence="2" type="ORF">DF183_02925</name>
    <name evidence="3" type="ORF">M2J83_13265</name>
</gene>
<dbReference type="AlphaFoldDB" id="A0A0M7E2H8"/>
<keyword evidence="1" id="KW-0812">Transmembrane</keyword>
<dbReference type="Proteomes" id="UP000245216">
    <property type="component" value="Unassembled WGS sequence"/>
</dbReference>
<dbReference type="EMBL" id="CP096916">
    <property type="protein sequence ID" value="WBM36780.1"/>
    <property type="molecule type" value="Genomic_DNA"/>
</dbReference>
<dbReference type="KEGG" id="afa:UZ73_02180"/>